<dbReference type="EMBL" id="CP106878">
    <property type="protein sequence ID" value="WAA08892.1"/>
    <property type="molecule type" value="Genomic_DNA"/>
</dbReference>
<gene>
    <name evidence="2" type="ORF">OE104_09765</name>
</gene>
<dbReference type="Gene3D" id="1.20.58.220">
    <property type="entry name" value="Phosphate transport system protein phou homolog 2, domain 2"/>
    <property type="match status" value="1"/>
</dbReference>
<dbReference type="Proteomes" id="UP001164718">
    <property type="component" value="Chromosome"/>
</dbReference>
<dbReference type="RefSeq" id="WP_275416676.1">
    <property type="nucleotide sequence ID" value="NZ_CP106878.1"/>
</dbReference>
<protein>
    <submittedName>
        <fullName evidence="2">DUF47 family protein</fullName>
    </submittedName>
</protein>
<dbReference type="SUPFAM" id="SSF109755">
    <property type="entry name" value="PhoU-like"/>
    <property type="match status" value="1"/>
</dbReference>
<evidence type="ECO:0000256" key="1">
    <source>
        <dbReference type="ARBA" id="ARBA00008591"/>
    </source>
</evidence>
<dbReference type="InterPro" id="IPR018445">
    <property type="entry name" value="Put_Phosphate_transp_reg"/>
</dbReference>
<dbReference type="Pfam" id="PF01865">
    <property type="entry name" value="PhoU_div"/>
    <property type="match status" value="1"/>
</dbReference>
<dbReference type="AlphaFoldDB" id="A0A9E8LSP5"/>
<comment type="similarity">
    <text evidence="1">Belongs to the UPF0111 family.</text>
</comment>
<name>A0A9E8LSP5_9BACI</name>
<evidence type="ECO:0000313" key="2">
    <source>
        <dbReference type="EMBL" id="WAA08892.1"/>
    </source>
</evidence>
<keyword evidence="3" id="KW-1185">Reference proteome</keyword>
<dbReference type="InterPro" id="IPR052912">
    <property type="entry name" value="UPF0111_domain"/>
</dbReference>
<proteinExistence type="inferred from homology"/>
<dbReference type="InterPro" id="IPR038078">
    <property type="entry name" value="PhoU-like_sf"/>
</dbReference>
<accession>A0A9E8LSP5</accession>
<dbReference type="PANTHER" id="PTHR37298">
    <property type="entry name" value="UPF0111 PROTEIN YKAA"/>
    <property type="match status" value="1"/>
</dbReference>
<organism evidence="2 3">
    <name type="scientific">Fervidibacillus albus</name>
    <dbReference type="NCBI Taxonomy" id="2980026"/>
    <lineage>
        <taxon>Bacteria</taxon>
        <taxon>Bacillati</taxon>
        <taxon>Bacillota</taxon>
        <taxon>Bacilli</taxon>
        <taxon>Bacillales</taxon>
        <taxon>Bacillaceae</taxon>
        <taxon>Fervidibacillus</taxon>
    </lineage>
</organism>
<reference evidence="2" key="1">
    <citation type="submission" date="2022-09" db="EMBL/GenBank/DDBJ databases">
        <title>Complete Genomes of Fervidibacillus albus and Fervidibacillus halotolerans isolated from tidal flat sediments.</title>
        <authorList>
            <person name="Kwon K.K."/>
            <person name="Yang S.-H."/>
            <person name="Park M.J."/>
            <person name="Oh H.-M."/>
        </authorList>
    </citation>
    <scope>NUCLEOTIDE SEQUENCE</scope>
    <source>
        <strain evidence="2">MEBiC13591</strain>
    </source>
</reference>
<dbReference type="KEGG" id="faf:OE104_09765"/>
<evidence type="ECO:0000313" key="3">
    <source>
        <dbReference type="Proteomes" id="UP001164718"/>
    </source>
</evidence>
<dbReference type="PANTHER" id="PTHR37298:SF1">
    <property type="entry name" value="UPF0111 PROTEIN YKAA"/>
    <property type="match status" value="1"/>
</dbReference>
<sequence length="206" mass="24390">MRKQKNDYFFMLSELANYATKAAEMLKEIFIHYNPDQIEATFEKMHEIEHEADTKLHEIENKLAKEFITSIEREDISTIGKEIDDVVDHVEDVVLALYMFNVRSLRHESIDFVKLIHTCTEELNVTMKKFKNFRKSDELHQHIVEINYLEEAGDDMYTKSLRRLFTDGSDTKEVVVWMEIFNRLEKCCDQCEEVANVVQNVVMKNI</sequence>